<dbReference type="EMBL" id="CAICTM010000841">
    <property type="protein sequence ID" value="CAB9517244.1"/>
    <property type="molecule type" value="Genomic_DNA"/>
</dbReference>
<dbReference type="SUPFAM" id="SSF82199">
    <property type="entry name" value="SET domain"/>
    <property type="match status" value="1"/>
</dbReference>
<dbReference type="OrthoDB" id="44151at2759"/>
<accession>A0A9N8EDM2</accession>
<proteinExistence type="predicted"/>
<name>A0A9N8EDM2_9STRA</name>
<sequence length="444" mass="48835">MYRCYRYWLPIWLLSVVAHGFKLPFGRPKTHNATTETETETETATEKYALLVDWMRSNGGRVDERFGLMTRSNDNLEGATGRGVVALQDIAVGTELLFCPWDLVFGTVGDTAKVPPETDPCDTLNAYADHVRAGKDSFWYPYLSMDDSLDTRIPTIWNSALTELQGLLPDAAQGSSMATWFSNSCAGGTPFDQLDPAARQSLLAAITRSAGMRFLPVFDLMNHHNGLLNTRSNAAVDGNSVFAAVDIPKGSEIFNSYKGGLATSSDIFRRYGFVESWPQQWTWTDTDAIATSATTTEAKEERFLLLPDNVVVIYPPASMTDQIGVTAPLPLANWQADSKLHNLQLGADKLAGFAESAKRLLESLPSTAEEDTLLLEQLEVLATQRGLVSSSDPSSDRDAILLSDRMSAIAYRIKFKDAVQTALDVAIDTRIAHHQDIPELKSEL</sequence>
<protein>
    <recommendedName>
        <fullName evidence="2">SET domain-containing protein</fullName>
    </recommendedName>
</protein>
<dbReference type="PANTHER" id="PTHR13271">
    <property type="entry name" value="UNCHARACTERIZED PUTATIVE METHYLTRANSFERASE"/>
    <property type="match status" value="1"/>
</dbReference>
<evidence type="ECO:0000259" key="2">
    <source>
        <dbReference type="Pfam" id="PF00856"/>
    </source>
</evidence>
<comment type="caution">
    <text evidence="3">The sequence shown here is derived from an EMBL/GenBank/DDBJ whole genome shotgun (WGS) entry which is preliminary data.</text>
</comment>
<feature type="signal peptide" evidence="1">
    <location>
        <begin position="1"/>
        <end position="20"/>
    </location>
</feature>
<dbReference type="Proteomes" id="UP001153069">
    <property type="component" value="Unassembled WGS sequence"/>
</dbReference>
<keyword evidence="4" id="KW-1185">Reference proteome</keyword>
<keyword evidence="1" id="KW-0732">Signal</keyword>
<dbReference type="InterPro" id="IPR046341">
    <property type="entry name" value="SET_dom_sf"/>
</dbReference>
<evidence type="ECO:0000256" key="1">
    <source>
        <dbReference type="SAM" id="SignalP"/>
    </source>
</evidence>
<dbReference type="AlphaFoldDB" id="A0A9N8EDM2"/>
<dbReference type="CDD" id="cd10527">
    <property type="entry name" value="SET_LSMT"/>
    <property type="match status" value="1"/>
</dbReference>
<dbReference type="Gene3D" id="3.90.1410.10">
    <property type="entry name" value="set domain protein methyltransferase, domain 1"/>
    <property type="match status" value="2"/>
</dbReference>
<organism evidence="3 4">
    <name type="scientific">Seminavis robusta</name>
    <dbReference type="NCBI Taxonomy" id="568900"/>
    <lineage>
        <taxon>Eukaryota</taxon>
        <taxon>Sar</taxon>
        <taxon>Stramenopiles</taxon>
        <taxon>Ochrophyta</taxon>
        <taxon>Bacillariophyta</taxon>
        <taxon>Bacillariophyceae</taxon>
        <taxon>Bacillariophycidae</taxon>
        <taxon>Naviculales</taxon>
        <taxon>Naviculaceae</taxon>
        <taxon>Seminavis</taxon>
    </lineage>
</organism>
<feature type="domain" description="SET" evidence="2">
    <location>
        <begin position="81"/>
        <end position="258"/>
    </location>
</feature>
<evidence type="ECO:0000313" key="4">
    <source>
        <dbReference type="Proteomes" id="UP001153069"/>
    </source>
</evidence>
<dbReference type="GO" id="GO:0016279">
    <property type="term" value="F:protein-lysine N-methyltransferase activity"/>
    <property type="evidence" value="ECO:0007669"/>
    <property type="project" value="TreeGrafter"/>
</dbReference>
<feature type="chain" id="PRO_5040305251" description="SET domain-containing protein" evidence="1">
    <location>
        <begin position="21"/>
        <end position="444"/>
    </location>
</feature>
<reference evidence="3" key="1">
    <citation type="submission" date="2020-06" db="EMBL/GenBank/DDBJ databases">
        <authorList>
            <consortium name="Plant Systems Biology data submission"/>
        </authorList>
    </citation>
    <scope>NUCLEOTIDE SEQUENCE</scope>
    <source>
        <strain evidence="3">D6</strain>
    </source>
</reference>
<dbReference type="Pfam" id="PF00856">
    <property type="entry name" value="SET"/>
    <property type="match status" value="1"/>
</dbReference>
<dbReference type="PANTHER" id="PTHR13271:SF151">
    <property type="entry name" value="SET DOMAIN-CONTAINING PROTEIN 4"/>
    <property type="match status" value="1"/>
</dbReference>
<dbReference type="InterPro" id="IPR050600">
    <property type="entry name" value="SETD3_SETD6_MTase"/>
</dbReference>
<evidence type="ECO:0000313" key="3">
    <source>
        <dbReference type="EMBL" id="CAB9517244.1"/>
    </source>
</evidence>
<dbReference type="InterPro" id="IPR001214">
    <property type="entry name" value="SET_dom"/>
</dbReference>
<gene>
    <name evidence="3" type="ORF">SEMRO_842_G209710.1</name>
</gene>